<keyword evidence="2" id="KW-0285">Flavoprotein</keyword>
<dbReference type="GO" id="GO:0004497">
    <property type="term" value="F:monooxygenase activity"/>
    <property type="evidence" value="ECO:0007669"/>
    <property type="project" value="InterPro"/>
</dbReference>
<evidence type="ECO:0000259" key="6">
    <source>
        <dbReference type="Pfam" id="PF01494"/>
    </source>
</evidence>
<keyword evidence="5" id="KW-0472">Membrane</keyword>
<gene>
    <name evidence="7" type="ORF">ASPWEDRAFT_156486</name>
</gene>
<dbReference type="PRINTS" id="PR00420">
    <property type="entry name" value="RNGMNOXGNASE"/>
</dbReference>
<dbReference type="GeneID" id="63745554"/>
<dbReference type="Pfam" id="PF01494">
    <property type="entry name" value="FAD_binding_3"/>
    <property type="match status" value="1"/>
</dbReference>
<evidence type="ECO:0000256" key="2">
    <source>
        <dbReference type="ARBA" id="ARBA00022630"/>
    </source>
</evidence>
<keyword evidence="3" id="KW-0274">FAD</keyword>
<dbReference type="InterPro" id="IPR036188">
    <property type="entry name" value="FAD/NAD-bd_sf"/>
</dbReference>
<protein>
    <recommendedName>
        <fullName evidence="6">FAD-binding domain-containing protein</fullName>
    </recommendedName>
</protein>
<dbReference type="PANTHER" id="PTHR47356:SF2">
    <property type="entry name" value="FAD-BINDING DOMAIN-CONTAINING PROTEIN-RELATED"/>
    <property type="match status" value="1"/>
</dbReference>
<evidence type="ECO:0000256" key="3">
    <source>
        <dbReference type="ARBA" id="ARBA00022827"/>
    </source>
</evidence>
<evidence type="ECO:0000313" key="7">
    <source>
        <dbReference type="EMBL" id="OJJ36086.1"/>
    </source>
</evidence>
<dbReference type="STRING" id="1073089.A0A1L9RMC6"/>
<dbReference type="InterPro" id="IPR002938">
    <property type="entry name" value="FAD-bd"/>
</dbReference>
<keyword evidence="5" id="KW-1133">Transmembrane helix</keyword>
<evidence type="ECO:0000256" key="1">
    <source>
        <dbReference type="ARBA" id="ARBA00007992"/>
    </source>
</evidence>
<dbReference type="Proteomes" id="UP000184383">
    <property type="component" value="Unassembled WGS sequence"/>
</dbReference>
<keyword evidence="4" id="KW-0560">Oxidoreductase</keyword>
<dbReference type="RefSeq" id="XP_040689762.1">
    <property type="nucleotide sequence ID" value="XM_040829706.1"/>
</dbReference>
<proteinExistence type="inferred from homology"/>
<feature type="domain" description="FAD-binding" evidence="6">
    <location>
        <begin position="7"/>
        <end position="337"/>
    </location>
</feature>
<dbReference type="PANTHER" id="PTHR47356">
    <property type="entry name" value="FAD-DEPENDENT MONOOXYGENASE ASQG-RELATED"/>
    <property type="match status" value="1"/>
</dbReference>
<dbReference type="EMBL" id="KV878212">
    <property type="protein sequence ID" value="OJJ36086.1"/>
    <property type="molecule type" value="Genomic_DNA"/>
</dbReference>
<dbReference type="InterPro" id="IPR050562">
    <property type="entry name" value="FAD_mOase_fung"/>
</dbReference>
<evidence type="ECO:0000313" key="8">
    <source>
        <dbReference type="Proteomes" id="UP000184383"/>
    </source>
</evidence>
<name>A0A1L9RMC6_ASPWE</name>
<dbReference type="AlphaFoldDB" id="A0A1L9RMC6"/>
<keyword evidence="8" id="KW-1185">Reference proteome</keyword>
<dbReference type="Gene3D" id="3.50.50.60">
    <property type="entry name" value="FAD/NAD(P)-binding domain"/>
    <property type="match status" value="1"/>
</dbReference>
<dbReference type="OrthoDB" id="10029326at2759"/>
<reference evidence="8" key="1">
    <citation type="journal article" date="2017" name="Genome Biol.">
        <title>Comparative genomics reveals high biological diversity and specific adaptations in the industrially and medically important fungal genus Aspergillus.</title>
        <authorList>
            <person name="de Vries R.P."/>
            <person name="Riley R."/>
            <person name="Wiebenga A."/>
            <person name="Aguilar-Osorio G."/>
            <person name="Amillis S."/>
            <person name="Uchima C.A."/>
            <person name="Anderluh G."/>
            <person name="Asadollahi M."/>
            <person name="Askin M."/>
            <person name="Barry K."/>
            <person name="Battaglia E."/>
            <person name="Bayram O."/>
            <person name="Benocci T."/>
            <person name="Braus-Stromeyer S.A."/>
            <person name="Caldana C."/>
            <person name="Canovas D."/>
            <person name="Cerqueira G.C."/>
            <person name="Chen F."/>
            <person name="Chen W."/>
            <person name="Choi C."/>
            <person name="Clum A."/>
            <person name="Dos Santos R.A."/>
            <person name="Damasio A.R."/>
            <person name="Diallinas G."/>
            <person name="Emri T."/>
            <person name="Fekete E."/>
            <person name="Flipphi M."/>
            <person name="Freyberg S."/>
            <person name="Gallo A."/>
            <person name="Gournas C."/>
            <person name="Habgood R."/>
            <person name="Hainaut M."/>
            <person name="Harispe M.L."/>
            <person name="Henrissat B."/>
            <person name="Hilden K.S."/>
            <person name="Hope R."/>
            <person name="Hossain A."/>
            <person name="Karabika E."/>
            <person name="Karaffa L."/>
            <person name="Karanyi Z."/>
            <person name="Krasevec N."/>
            <person name="Kuo A."/>
            <person name="Kusch H."/>
            <person name="LaButti K."/>
            <person name="Lagendijk E.L."/>
            <person name="Lapidus A."/>
            <person name="Levasseur A."/>
            <person name="Lindquist E."/>
            <person name="Lipzen A."/>
            <person name="Logrieco A.F."/>
            <person name="MacCabe A."/>
            <person name="Maekelae M.R."/>
            <person name="Malavazi I."/>
            <person name="Melin P."/>
            <person name="Meyer V."/>
            <person name="Mielnichuk N."/>
            <person name="Miskei M."/>
            <person name="Molnar A.P."/>
            <person name="Mule G."/>
            <person name="Ngan C.Y."/>
            <person name="Orejas M."/>
            <person name="Orosz E."/>
            <person name="Ouedraogo J.P."/>
            <person name="Overkamp K.M."/>
            <person name="Park H.-S."/>
            <person name="Perrone G."/>
            <person name="Piumi F."/>
            <person name="Punt P.J."/>
            <person name="Ram A.F."/>
            <person name="Ramon A."/>
            <person name="Rauscher S."/>
            <person name="Record E."/>
            <person name="Riano-Pachon D.M."/>
            <person name="Robert V."/>
            <person name="Roehrig J."/>
            <person name="Ruller R."/>
            <person name="Salamov A."/>
            <person name="Salih N.S."/>
            <person name="Samson R.A."/>
            <person name="Sandor E."/>
            <person name="Sanguinetti M."/>
            <person name="Schuetze T."/>
            <person name="Sepcic K."/>
            <person name="Shelest E."/>
            <person name="Sherlock G."/>
            <person name="Sophianopoulou V."/>
            <person name="Squina F.M."/>
            <person name="Sun H."/>
            <person name="Susca A."/>
            <person name="Todd R.B."/>
            <person name="Tsang A."/>
            <person name="Unkles S.E."/>
            <person name="van de Wiele N."/>
            <person name="van Rossen-Uffink D."/>
            <person name="Oliveira J.V."/>
            <person name="Vesth T.C."/>
            <person name="Visser J."/>
            <person name="Yu J.-H."/>
            <person name="Zhou M."/>
            <person name="Andersen M.R."/>
            <person name="Archer D.B."/>
            <person name="Baker S.E."/>
            <person name="Benoit I."/>
            <person name="Brakhage A.A."/>
            <person name="Braus G.H."/>
            <person name="Fischer R."/>
            <person name="Frisvad J.C."/>
            <person name="Goldman G.H."/>
            <person name="Houbraken J."/>
            <person name="Oakley B."/>
            <person name="Pocsi I."/>
            <person name="Scazzocchio C."/>
            <person name="Seiboth B."/>
            <person name="vanKuyk P.A."/>
            <person name="Wortman J."/>
            <person name="Dyer P.S."/>
            <person name="Grigoriev I.V."/>
        </authorList>
    </citation>
    <scope>NUCLEOTIDE SEQUENCE [LARGE SCALE GENOMIC DNA]</scope>
    <source>
        <strain evidence="8">DTO 134E9</strain>
    </source>
</reference>
<keyword evidence="5" id="KW-0812">Transmembrane</keyword>
<feature type="transmembrane region" description="Helical" evidence="5">
    <location>
        <begin position="441"/>
        <end position="459"/>
    </location>
</feature>
<dbReference type="GO" id="GO:0071949">
    <property type="term" value="F:FAD binding"/>
    <property type="evidence" value="ECO:0007669"/>
    <property type="project" value="InterPro"/>
</dbReference>
<organism evidence="7 8">
    <name type="scientific">Aspergillus wentii DTO 134E9</name>
    <dbReference type="NCBI Taxonomy" id="1073089"/>
    <lineage>
        <taxon>Eukaryota</taxon>
        <taxon>Fungi</taxon>
        <taxon>Dikarya</taxon>
        <taxon>Ascomycota</taxon>
        <taxon>Pezizomycotina</taxon>
        <taxon>Eurotiomycetes</taxon>
        <taxon>Eurotiomycetidae</taxon>
        <taxon>Eurotiales</taxon>
        <taxon>Aspergillaceae</taxon>
        <taxon>Aspergillus</taxon>
        <taxon>Aspergillus subgen. Cremei</taxon>
    </lineage>
</organism>
<evidence type="ECO:0000256" key="5">
    <source>
        <dbReference type="SAM" id="Phobius"/>
    </source>
</evidence>
<dbReference type="VEuPathDB" id="FungiDB:ASPWEDRAFT_156486"/>
<evidence type="ECO:0000256" key="4">
    <source>
        <dbReference type="ARBA" id="ARBA00023002"/>
    </source>
</evidence>
<dbReference type="SUPFAM" id="SSF51905">
    <property type="entry name" value="FAD/NAD(P)-binding domain"/>
    <property type="match status" value="1"/>
</dbReference>
<sequence length="461" mass="51838">MSQDRKFHVIIIGGSIAGLALAHALSTANIDYTLLEARDDPYSDHNTGAGLTLLPNAARILHQLGVYHEVAKHTQPVYWHTTWFEDGRLLRRVDTRDLCSRRTGYPLAVISRQGLLRSLFDHLCDKERVLFSKRVIQVIPGASRVTVHCQDGSSISGDIVVGADGIHSVTRRQMLQYIHKQKYDFQRPNISFSTTYSGLFGTSSPTPGLQPGEAHRTYGHGWSMIVTIGHDETVYWYVAIKFDGSRIPRHQTDTYIDTIVAPFLQKHVTAHVHFGDVFKNTISSRHVPLEESLEWQWSWGRIACIGDAVHKMTPNIAQGANCAIETAATLANHLISIANKPEQPREDILGKWYSSHWWRMKLFYISSQTLIRVEASTTFIARLLGLYIGFFHGELVMGMLSDISWFTARLDHLPLPQVKEDRGKDRKVTSWNDMCCSTMCMVLPLGIIVGGVYVMGSAIRG</sequence>
<comment type="similarity">
    <text evidence="1">Belongs to the paxM FAD-dependent monooxygenase family.</text>
</comment>
<accession>A0A1L9RMC6</accession>